<feature type="transmembrane region" description="Helical" evidence="1">
    <location>
        <begin position="165"/>
        <end position="183"/>
    </location>
</feature>
<comment type="caution">
    <text evidence="2">The sequence shown here is derived from an EMBL/GenBank/DDBJ whole genome shotgun (WGS) entry which is preliminary data.</text>
</comment>
<keyword evidence="1" id="KW-1133">Transmembrane helix</keyword>
<organism evidence="2 3">
    <name type="scientific">Vibrio hippocampi</name>
    <dbReference type="NCBI Taxonomy" id="654686"/>
    <lineage>
        <taxon>Bacteria</taxon>
        <taxon>Pseudomonadati</taxon>
        <taxon>Pseudomonadota</taxon>
        <taxon>Gammaproteobacteria</taxon>
        <taxon>Vibrionales</taxon>
        <taxon>Vibrionaceae</taxon>
        <taxon>Vibrio</taxon>
    </lineage>
</organism>
<evidence type="ECO:0008006" key="4">
    <source>
        <dbReference type="Google" id="ProtNLM"/>
    </source>
</evidence>
<name>A0ABM8ZHC5_9VIBR</name>
<keyword evidence="3" id="KW-1185">Reference proteome</keyword>
<gene>
    <name evidence="2" type="ORF">VHP8226_01202</name>
</gene>
<protein>
    <recommendedName>
        <fullName evidence="4">DUF2157 domain-containing protein</fullName>
    </recommendedName>
</protein>
<feature type="transmembrane region" description="Helical" evidence="1">
    <location>
        <begin position="315"/>
        <end position="336"/>
    </location>
</feature>
<keyword evidence="1" id="KW-0472">Membrane</keyword>
<dbReference type="RefSeq" id="WP_237484185.1">
    <property type="nucleotide sequence ID" value="NZ_CAKLCM010000002.1"/>
</dbReference>
<proteinExistence type="predicted"/>
<feature type="transmembrane region" description="Helical" evidence="1">
    <location>
        <begin position="195"/>
        <end position="213"/>
    </location>
</feature>
<sequence length="359" mass="40936">MKVSKRESRIISQALEQWRTETLISQQQHDDLQQSLEVSYIDWPQVAKYSFWIAIACIVFALLSFMLDGWIVNLMQRLFSAPDTAKSVLFAISAALFCLCGLYRKKQSPNRLFSNEAFFVVAVLNAGIAIFYLGQVIETDNLANLVLFASVIYALLALWLPSAMVWVCTLITLGFWFGLQTHHSATDGYFLAMNFPLRFTLFGAVMTLLAHVYKTHNADRNEFGFIAKVAGLSYLFVSLWLVSIFGNYVNFSGWSQVSQLEFIGWALLLGALSIYALYYGIRYDDEVSKAFGLVFILINLYSRFFEYFWQDTHKALFFAILGLSFWFVGSKAESLYNLNRNGSKSSQVRSPQDRSPQDK</sequence>
<reference evidence="2" key="1">
    <citation type="submission" date="2021-12" db="EMBL/GenBank/DDBJ databases">
        <authorList>
            <person name="Rodrigo-Torres L."/>
            <person name="Arahal R. D."/>
            <person name="Lucena T."/>
        </authorList>
    </citation>
    <scope>NUCLEOTIDE SEQUENCE</scope>
    <source>
        <strain evidence="2">CECT 8226</strain>
    </source>
</reference>
<accession>A0ABM8ZHC5</accession>
<feature type="transmembrane region" description="Helical" evidence="1">
    <location>
        <begin position="225"/>
        <end position="250"/>
    </location>
</feature>
<feature type="transmembrane region" description="Helical" evidence="1">
    <location>
        <begin position="49"/>
        <end position="67"/>
    </location>
</feature>
<feature type="transmembrane region" description="Helical" evidence="1">
    <location>
        <begin position="117"/>
        <end position="136"/>
    </location>
</feature>
<feature type="transmembrane region" description="Helical" evidence="1">
    <location>
        <begin position="290"/>
        <end position="309"/>
    </location>
</feature>
<evidence type="ECO:0000313" key="3">
    <source>
        <dbReference type="Proteomes" id="UP000838160"/>
    </source>
</evidence>
<feature type="transmembrane region" description="Helical" evidence="1">
    <location>
        <begin position="87"/>
        <end position="105"/>
    </location>
</feature>
<dbReference type="EMBL" id="CAKLCM010000002">
    <property type="protein sequence ID" value="CAH0525672.1"/>
    <property type="molecule type" value="Genomic_DNA"/>
</dbReference>
<feature type="transmembrane region" description="Helical" evidence="1">
    <location>
        <begin position="262"/>
        <end position="281"/>
    </location>
</feature>
<evidence type="ECO:0000313" key="2">
    <source>
        <dbReference type="EMBL" id="CAH0525672.1"/>
    </source>
</evidence>
<evidence type="ECO:0000256" key="1">
    <source>
        <dbReference type="SAM" id="Phobius"/>
    </source>
</evidence>
<keyword evidence="1" id="KW-0812">Transmembrane</keyword>
<dbReference type="Proteomes" id="UP000838160">
    <property type="component" value="Unassembled WGS sequence"/>
</dbReference>
<feature type="transmembrane region" description="Helical" evidence="1">
    <location>
        <begin position="142"/>
        <end position="160"/>
    </location>
</feature>